<evidence type="ECO:0000313" key="2">
    <source>
        <dbReference type="EMBL" id="SPO02647.1"/>
    </source>
</evidence>
<feature type="compositionally biased region" description="Low complexity" evidence="1">
    <location>
        <begin position="81"/>
        <end position="99"/>
    </location>
</feature>
<feature type="region of interest" description="Disordered" evidence="1">
    <location>
        <begin position="60"/>
        <end position="99"/>
    </location>
</feature>
<gene>
    <name evidence="2" type="ORF">DNG_05320</name>
</gene>
<name>A0AAE8MY35_9PEZI</name>
<keyword evidence="3" id="KW-1185">Reference proteome</keyword>
<dbReference type="AlphaFoldDB" id="A0AAE8MY35"/>
<reference evidence="2" key="1">
    <citation type="submission" date="2018-03" db="EMBL/GenBank/DDBJ databases">
        <authorList>
            <person name="Guldener U."/>
        </authorList>
    </citation>
    <scope>NUCLEOTIDE SEQUENCE</scope>
</reference>
<evidence type="ECO:0000313" key="3">
    <source>
        <dbReference type="Proteomes" id="UP001187682"/>
    </source>
</evidence>
<dbReference type="Proteomes" id="UP001187682">
    <property type="component" value="Unassembled WGS sequence"/>
</dbReference>
<dbReference type="EMBL" id="ONZQ02000007">
    <property type="protein sequence ID" value="SPO02647.1"/>
    <property type="molecule type" value="Genomic_DNA"/>
</dbReference>
<organism evidence="2 3">
    <name type="scientific">Cephalotrichum gorgonifer</name>
    <dbReference type="NCBI Taxonomy" id="2041049"/>
    <lineage>
        <taxon>Eukaryota</taxon>
        <taxon>Fungi</taxon>
        <taxon>Dikarya</taxon>
        <taxon>Ascomycota</taxon>
        <taxon>Pezizomycotina</taxon>
        <taxon>Sordariomycetes</taxon>
        <taxon>Hypocreomycetidae</taxon>
        <taxon>Microascales</taxon>
        <taxon>Microascaceae</taxon>
        <taxon>Cephalotrichum</taxon>
    </lineage>
</organism>
<proteinExistence type="predicted"/>
<sequence>MAEQQIGASDHGGEIGAWMGAHKPSGVAIEDVDQVLAQISAELGNLATEATPETVAQTAVEQTERAEMRDLTEPQTGAGLSSVESEAPSAAGAGRPSAVSDMARKILQAVDHEDGEKWRESSFLALMRDFRDGRKDVAENSIQDIRGAAAE</sequence>
<feature type="region of interest" description="Disordered" evidence="1">
    <location>
        <begin position="1"/>
        <end position="20"/>
    </location>
</feature>
<protein>
    <submittedName>
        <fullName evidence="2">Uncharacterized protein</fullName>
    </submittedName>
</protein>
<evidence type="ECO:0000256" key="1">
    <source>
        <dbReference type="SAM" id="MobiDB-lite"/>
    </source>
</evidence>
<feature type="compositionally biased region" description="Basic and acidic residues" evidence="1">
    <location>
        <begin position="62"/>
        <end position="72"/>
    </location>
</feature>
<accession>A0AAE8MY35</accession>
<comment type="caution">
    <text evidence="2">The sequence shown here is derived from an EMBL/GenBank/DDBJ whole genome shotgun (WGS) entry which is preliminary data.</text>
</comment>